<evidence type="ECO:0000256" key="1">
    <source>
        <dbReference type="SAM" id="Phobius"/>
    </source>
</evidence>
<gene>
    <name evidence="2" type="ORF">GCM10009839_85080</name>
</gene>
<dbReference type="EMBL" id="BAAAQN010000081">
    <property type="protein sequence ID" value="GAA2061117.1"/>
    <property type="molecule type" value="Genomic_DNA"/>
</dbReference>
<evidence type="ECO:0000313" key="3">
    <source>
        <dbReference type="Proteomes" id="UP001500751"/>
    </source>
</evidence>
<accession>A0ABP5H6C3</accession>
<keyword evidence="1" id="KW-0472">Membrane</keyword>
<keyword evidence="3" id="KW-1185">Reference proteome</keyword>
<proteinExistence type="predicted"/>
<evidence type="ECO:0000313" key="2">
    <source>
        <dbReference type="EMBL" id="GAA2061117.1"/>
    </source>
</evidence>
<keyword evidence="1" id="KW-0812">Transmembrane</keyword>
<dbReference type="Proteomes" id="UP001500751">
    <property type="component" value="Unassembled WGS sequence"/>
</dbReference>
<sequence>MAVPPILILRLRSSRELRLRWNDPARIIEIRMLSEGYAFPTLAAFAITPPRLPDHPRLRTSPPHMYPRLLALGLLVGAGTQFTVYAIVRHRRTAILNILAAAPGLPYGTALVVQYVAAVVGSVVGFLLQ</sequence>
<feature type="transmembrane region" description="Helical" evidence="1">
    <location>
        <begin position="69"/>
        <end position="88"/>
    </location>
</feature>
<comment type="caution">
    <text evidence="2">The sequence shown here is derived from an EMBL/GenBank/DDBJ whole genome shotgun (WGS) entry which is preliminary data.</text>
</comment>
<organism evidence="2 3">
    <name type="scientific">Catenulispora yoronensis</name>
    <dbReference type="NCBI Taxonomy" id="450799"/>
    <lineage>
        <taxon>Bacteria</taxon>
        <taxon>Bacillati</taxon>
        <taxon>Actinomycetota</taxon>
        <taxon>Actinomycetes</taxon>
        <taxon>Catenulisporales</taxon>
        <taxon>Catenulisporaceae</taxon>
        <taxon>Catenulispora</taxon>
    </lineage>
</organism>
<reference evidence="3" key="1">
    <citation type="journal article" date="2019" name="Int. J. Syst. Evol. Microbiol.">
        <title>The Global Catalogue of Microorganisms (GCM) 10K type strain sequencing project: providing services to taxonomists for standard genome sequencing and annotation.</title>
        <authorList>
            <consortium name="The Broad Institute Genomics Platform"/>
            <consortium name="The Broad Institute Genome Sequencing Center for Infectious Disease"/>
            <person name="Wu L."/>
            <person name="Ma J."/>
        </authorList>
    </citation>
    <scope>NUCLEOTIDE SEQUENCE [LARGE SCALE GENOMIC DNA]</scope>
    <source>
        <strain evidence="3">JCM 16014</strain>
    </source>
</reference>
<keyword evidence="1" id="KW-1133">Transmembrane helix</keyword>
<protein>
    <submittedName>
        <fullName evidence="2">Uncharacterized protein</fullName>
    </submittedName>
</protein>
<name>A0ABP5H6C3_9ACTN</name>